<evidence type="ECO:0000313" key="7">
    <source>
        <dbReference type="Proteomes" id="UP000759131"/>
    </source>
</evidence>
<dbReference type="Gene3D" id="3.40.50.12780">
    <property type="entry name" value="N-terminal domain of ligase-like"/>
    <property type="match status" value="1"/>
</dbReference>
<gene>
    <name evidence="6" type="ORF">OSB1V03_LOCUS16470</name>
</gene>
<evidence type="ECO:0000256" key="2">
    <source>
        <dbReference type="ARBA" id="ARBA00006432"/>
    </source>
</evidence>
<dbReference type="InterPro" id="IPR000873">
    <property type="entry name" value="AMP-dep_synth/lig_dom"/>
</dbReference>
<accession>A0A7R9Q849</accession>
<dbReference type="EMBL" id="OC872963">
    <property type="protein sequence ID" value="CAD7636081.1"/>
    <property type="molecule type" value="Genomic_DNA"/>
</dbReference>
<keyword evidence="7" id="KW-1185">Reference proteome</keyword>
<evidence type="ECO:0000256" key="3">
    <source>
        <dbReference type="ARBA" id="ARBA00022598"/>
    </source>
</evidence>
<dbReference type="AlphaFoldDB" id="A0A7R9Q849"/>
<evidence type="ECO:0000256" key="4">
    <source>
        <dbReference type="ARBA" id="ARBA00023140"/>
    </source>
</evidence>
<dbReference type="OrthoDB" id="10253869at2759"/>
<dbReference type="Proteomes" id="UP000759131">
    <property type="component" value="Unassembled WGS sequence"/>
</dbReference>
<dbReference type="Pfam" id="PF00501">
    <property type="entry name" value="AMP-binding"/>
    <property type="match status" value="1"/>
</dbReference>
<evidence type="ECO:0000256" key="1">
    <source>
        <dbReference type="ARBA" id="ARBA00004275"/>
    </source>
</evidence>
<keyword evidence="3" id="KW-0436">Ligase</keyword>
<dbReference type="EMBL" id="CAJPIZ010018388">
    <property type="protein sequence ID" value="CAG2116511.1"/>
    <property type="molecule type" value="Genomic_DNA"/>
</dbReference>
<name>A0A7R9Q849_9ACAR</name>
<dbReference type="PANTHER" id="PTHR24096:SF149">
    <property type="entry name" value="AMP-BINDING DOMAIN-CONTAINING PROTEIN-RELATED"/>
    <property type="match status" value="1"/>
</dbReference>
<comment type="similarity">
    <text evidence="2">Belongs to the ATP-dependent AMP-binding enzyme family.</text>
</comment>
<dbReference type="SUPFAM" id="SSF56801">
    <property type="entry name" value="Acetyl-CoA synthetase-like"/>
    <property type="match status" value="1"/>
</dbReference>
<comment type="subcellular location">
    <subcellularLocation>
        <location evidence="1">Peroxisome</location>
    </subcellularLocation>
</comment>
<organism evidence="6">
    <name type="scientific">Medioppia subpectinata</name>
    <dbReference type="NCBI Taxonomy" id="1979941"/>
    <lineage>
        <taxon>Eukaryota</taxon>
        <taxon>Metazoa</taxon>
        <taxon>Ecdysozoa</taxon>
        <taxon>Arthropoda</taxon>
        <taxon>Chelicerata</taxon>
        <taxon>Arachnida</taxon>
        <taxon>Acari</taxon>
        <taxon>Acariformes</taxon>
        <taxon>Sarcoptiformes</taxon>
        <taxon>Oribatida</taxon>
        <taxon>Brachypylina</taxon>
        <taxon>Oppioidea</taxon>
        <taxon>Oppiidae</taxon>
        <taxon>Medioppia</taxon>
    </lineage>
</organism>
<proteinExistence type="inferred from homology"/>
<sequence>SSTGEKWSGDRVYEWALNLAYYLITECHLKPGDIVCFLCADSALHVVAMLAVWAAGGVYCSLPSRSTYREIDGALTGIEPAFLVTDAFNYGTSAVITTEMISIKKLLLIDRKSATEGLNDTLDVLEQVMQYERQYLRLPLEGSAENTCALLIASANDGGTKAVRRSHRNLIATAGALQNPELSALVANGDTDVVLTTAGLYSPSGFNLCLHALNKGSTLVIATFEGTSDHFLHCIHSHRVTTAILTTSQLHLCLERTDMVRSLRDVWFVGTAISEKTHNTAIELFGSFRKMLLTAEAGWVTTEYLTETIPNYTTIGRPVAGVQLKVVDSNGRSVPHNTVGELCICSDQCSPGYLNNDAESQHISMTDGFVRSGEYGYYDGSGLFYIVGHSEEFVKVDAFVLKHHIIYFYYIQLYGVDRGVGVSTAETPGGEGGGGDMR</sequence>
<protein>
    <recommendedName>
        <fullName evidence="5">AMP-dependent synthetase/ligase domain-containing protein</fullName>
    </recommendedName>
</protein>
<reference evidence="6" key="1">
    <citation type="submission" date="2020-11" db="EMBL/GenBank/DDBJ databases">
        <authorList>
            <person name="Tran Van P."/>
        </authorList>
    </citation>
    <scope>NUCLEOTIDE SEQUENCE</scope>
</reference>
<evidence type="ECO:0000259" key="5">
    <source>
        <dbReference type="Pfam" id="PF00501"/>
    </source>
</evidence>
<evidence type="ECO:0000313" key="6">
    <source>
        <dbReference type="EMBL" id="CAD7636081.1"/>
    </source>
</evidence>
<dbReference type="PANTHER" id="PTHR24096">
    <property type="entry name" value="LONG-CHAIN-FATTY-ACID--COA LIGASE"/>
    <property type="match status" value="1"/>
</dbReference>
<dbReference type="InterPro" id="IPR042099">
    <property type="entry name" value="ANL_N_sf"/>
</dbReference>
<dbReference type="GO" id="GO:0016405">
    <property type="term" value="F:CoA-ligase activity"/>
    <property type="evidence" value="ECO:0007669"/>
    <property type="project" value="TreeGrafter"/>
</dbReference>
<feature type="domain" description="AMP-dependent synthetase/ligase" evidence="5">
    <location>
        <begin position="4"/>
        <end position="354"/>
    </location>
</feature>
<feature type="non-terminal residue" evidence="6">
    <location>
        <position position="1"/>
    </location>
</feature>
<dbReference type="GO" id="GO:0005777">
    <property type="term" value="C:peroxisome"/>
    <property type="evidence" value="ECO:0007669"/>
    <property type="project" value="UniProtKB-SubCell"/>
</dbReference>
<keyword evidence="4" id="KW-0576">Peroxisome</keyword>